<name>A0ACB8SF30_9AGAM</name>
<reference evidence="1" key="1">
    <citation type="submission" date="2021-03" db="EMBL/GenBank/DDBJ databases">
        <authorList>
            <consortium name="DOE Joint Genome Institute"/>
            <person name="Ahrendt S."/>
            <person name="Looney B.P."/>
            <person name="Miyauchi S."/>
            <person name="Morin E."/>
            <person name="Drula E."/>
            <person name="Courty P.E."/>
            <person name="Chicoki N."/>
            <person name="Fauchery L."/>
            <person name="Kohler A."/>
            <person name="Kuo A."/>
            <person name="Labutti K."/>
            <person name="Pangilinan J."/>
            <person name="Lipzen A."/>
            <person name="Riley R."/>
            <person name="Andreopoulos W."/>
            <person name="He G."/>
            <person name="Johnson J."/>
            <person name="Barry K.W."/>
            <person name="Grigoriev I.V."/>
            <person name="Nagy L."/>
            <person name="Hibbett D."/>
            <person name="Henrissat B."/>
            <person name="Matheny P.B."/>
            <person name="Labbe J."/>
            <person name="Martin F."/>
        </authorList>
    </citation>
    <scope>NUCLEOTIDE SEQUENCE</scope>
    <source>
        <strain evidence="1">HHB10654</strain>
    </source>
</reference>
<organism evidence="1 2">
    <name type="scientific">Artomyces pyxidatus</name>
    <dbReference type="NCBI Taxonomy" id="48021"/>
    <lineage>
        <taxon>Eukaryota</taxon>
        <taxon>Fungi</taxon>
        <taxon>Dikarya</taxon>
        <taxon>Basidiomycota</taxon>
        <taxon>Agaricomycotina</taxon>
        <taxon>Agaricomycetes</taxon>
        <taxon>Russulales</taxon>
        <taxon>Auriscalpiaceae</taxon>
        <taxon>Artomyces</taxon>
    </lineage>
</organism>
<comment type="caution">
    <text evidence="1">The sequence shown here is derived from an EMBL/GenBank/DDBJ whole genome shotgun (WGS) entry which is preliminary data.</text>
</comment>
<accession>A0ACB8SF30</accession>
<proteinExistence type="predicted"/>
<dbReference type="EMBL" id="MU277325">
    <property type="protein sequence ID" value="KAI0054959.1"/>
    <property type="molecule type" value="Genomic_DNA"/>
</dbReference>
<sequence>MTEPVEPPQGTSIVGGSLHSAKKRKADDLSVGSDSDDDRTVKRSKFRVYRAAVPLPAYASPPPGAEHLRLEDRIAALEADLRNFKAELSKDREHLEILERLFFENLFKDVFFRGTKLAVGKDRMLAHAPPPTALSKLAWVPSHRSFRGPLDAAYGKHLTGDQLTAESWRLYGCARGAAPSISSSKWT</sequence>
<reference evidence="1" key="2">
    <citation type="journal article" date="2022" name="New Phytol.">
        <title>Evolutionary transition to the ectomycorrhizal habit in the genomes of a hyperdiverse lineage of mushroom-forming fungi.</title>
        <authorList>
            <person name="Looney B."/>
            <person name="Miyauchi S."/>
            <person name="Morin E."/>
            <person name="Drula E."/>
            <person name="Courty P.E."/>
            <person name="Kohler A."/>
            <person name="Kuo A."/>
            <person name="LaButti K."/>
            <person name="Pangilinan J."/>
            <person name="Lipzen A."/>
            <person name="Riley R."/>
            <person name="Andreopoulos W."/>
            <person name="He G."/>
            <person name="Johnson J."/>
            <person name="Nolan M."/>
            <person name="Tritt A."/>
            <person name="Barry K.W."/>
            <person name="Grigoriev I.V."/>
            <person name="Nagy L.G."/>
            <person name="Hibbett D."/>
            <person name="Henrissat B."/>
            <person name="Matheny P.B."/>
            <person name="Labbe J."/>
            <person name="Martin F.M."/>
        </authorList>
    </citation>
    <scope>NUCLEOTIDE SEQUENCE</scope>
    <source>
        <strain evidence="1">HHB10654</strain>
    </source>
</reference>
<evidence type="ECO:0000313" key="2">
    <source>
        <dbReference type="Proteomes" id="UP000814140"/>
    </source>
</evidence>
<keyword evidence="2" id="KW-1185">Reference proteome</keyword>
<evidence type="ECO:0000313" key="1">
    <source>
        <dbReference type="EMBL" id="KAI0054959.1"/>
    </source>
</evidence>
<dbReference type="Proteomes" id="UP000814140">
    <property type="component" value="Unassembled WGS sequence"/>
</dbReference>
<gene>
    <name evidence="1" type="ORF">BV25DRAFT_1843295</name>
</gene>
<protein>
    <submittedName>
        <fullName evidence="1">Uncharacterized protein</fullName>
    </submittedName>
</protein>